<dbReference type="EMBL" id="FR824195">
    <property type="protein sequence ID" value="CCA22333.1"/>
    <property type="molecule type" value="Genomic_DNA"/>
</dbReference>
<evidence type="ECO:0000313" key="1">
    <source>
        <dbReference type="EMBL" id="CCA22333.1"/>
    </source>
</evidence>
<name>F0WM06_9STRA</name>
<gene>
    <name evidence="1" type="primary">AlNc14C150G7519</name>
    <name evidence="1" type="ORF">ALNC14_084760</name>
</gene>
<dbReference type="AlphaFoldDB" id="F0WM06"/>
<protein>
    <submittedName>
        <fullName evidence="1">AlNc14C150G7519 protein</fullName>
    </submittedName>
</protein>
<organism evidence="1">
    <name type="scientific">Albugo laibachii Nc14</name>
    <dbReference type="NCBI Taxonomy" id="890382"/>
    <lineage>
        <taxon>Eukaryota</taxon>
        <taxon>Sar</taxon>
        <taxon>Stramenopiles</taxon>
        <taxon>Oomycota</taxon>
        <taxon>Peronosporomycetes</taxon>
        <taxon>Albuginales</taxon>
        <taxon>Albuginaceae</taxon>
        <taxon>Albugo</taxon>
    </lineage>
</organism>
<proteinExistence type="predicted"/>
<reference evidence="1" key="1">
    <citation type="journal article" date="2011" name="PLoS Biol.">
        <title>Gene gain and loss during evolution of obligate parasitism in the white rust pathogen of Arabidopsis thaliana.</title>
        <authorList>
            <person name="Kemen E."/>
            <person name="Gardiner A."/>
            <person name="Schultz-Larsen T."/>
            <person name="Kemen A.C."/>
            <person name="Balmuth A.L."/>
            <person name="Robert-Seilaniantz A."/>
            <person name="Bailey K."/>
            <person name="Holub E."/>
            <person name="Studholme D.J."/>
            <person name="Maclean D."/>
            <person name="Jones J.D."/>
        </authorList>
    </citation>
    <scope>NUCLEOTIDE SEQUENCE</scope>
</reference>
<accession>F0WM06</accession>
<dbReference type="HOGENOM" id="CLU_2255204_0_0_1"/>
<reference evidence="1" key="2">
    <citation type="submission" date="2011-02" db="EMBL/GenBank/DDBJ databases">
        <authorList>
            <person name="MacLean D."/>
        </authorList>
    </citation>
    <scope>NUCLEOTIDE SEQUENCE</scope>
</reference>
<sequence length="104" mass="11217">MIGNMTCLHSIFLEVYFYVYEQLTDCDGITACSLQLEIIRVLQMGLLSPPSVLARDMHALRGSGIILLYLCSFVSASSILPNANGNASLMVVPLPPSKSSIPNA</sequence>